<keyword evidence="1" id="KW-0732">Signal</keyword>
<dbReference type="PROSITE" id="PS51318">
    <property type="entry name" value="TAT"/>
    <property type="match status" value="1"/>
</dbReference>
<name>A0A6J6FZ35_9ZZZZ</name>
<dbReference type="AlphaFoldDB" id="A0A6J6FZ35"/>
<dbReference type="PANTHER" id="PTHR30483">
    <property type="entry name" value="LEUCINE-SPECIFIC-BINDING PROTEIN"/>
    <property type="match status" value="1"/>
</dbReference>
<sequence>MNKKRGALVASAALAITALFTSSLPASAAAVDIRVGTVQPMTGAGFAAYGTGLANAAKFGVTSVATAMTAAGVAGSCKMIAQEDSVSDAPSVATEAATKLVKSDKVNFIVGSLTSGASLAIGAVTAASTGTLAIASAASSPALTTFKDNDTLFRTYPSDLLQAQALVKAISTAYSPTAWVTVGAINNSFGTGLANAFKKAWLAQGGHIGGTVLWNGGAASYDSEAAALVKTKRDAFVFIDYPDSFAKLAPALTRTKKWKASTTFMTEAFNDDSAVKTVGASFMNGIRGTSAKTNGTSAAAWSTAFKAAYPKNPGTFVDGSGFDAAVLACLAGISAGATTAKALAKGLRNVGGINGGTAYAWNELTAAVKDVAAGKPITYNGVWGYTKFDKAGDPAGGAFEVWSIKDGVIIHDDKLDVKF</sequence>
<dbReference type="InterPro" id="IPR028081">
    <property type="entry name" value="Leu-bd"/>
</dbReference>
<gene>
    <name evidence="3" type="ORF">UFOPK1791_00626</name>
</gene>
<evidence type="ECO:0000313" key="3">
    <source>
        <dbReference type="EMBL" id="CAB4592183.1"/>
    </source>
</evidence>
<dbReference type="InterPro" id="IPR006311">
    <property type="entry name" value="TAT_signal"/>
</dbReference>
<dbReference type="InterPro" id="IPR028082">
    <property type="entry name" value="Peripla_BP_I"/>
</dbReference>
<dbReference type="InterPro" id="IPR051010">
    <property type="entry name" value="BCAA_transport"/>
</dbReference>
<protein>
    <submittedName>
        <fullName evidence="3">Unannotated protein</fullName>
    </submittedName>
</protein>
<dbReference type="EMBL" id="CAEZUF010000049">
    <property type="protein sequence ID" value="CAB4592183.1"/>
    <property type="molecule type" value="Genomic_DNA"/>
</dbReference>
<dbReference type="Pfam" id="PF13458">
    <property type="entry name" value="Peripla_BP_6"/>
    <property type="match status" value="1"/>
</dbReference>
<reference evidence="3" key="1">
    <citation type="submission" date="2020-05" db="EMBL/GenBank/DDBJ databases">
        <authorList>
            <person name="Chiriac C."/>
            <person name="Salcher M."/>
            <person name="Ghai R."/>
            <person name="Kavagutti S V."/>
        </authorList>
    </citation>
    <scope>NUCLEOTIDE SEQUENCE</scope>
</reference>
<accession>A0A6J6FZ35</accession>
<organism evidence="3">
    <name type="scientific">freshwater metagenome</name>
    <dbReference type="NCBI Taxonomy" id="449393"/>
    <lineage>
        <taxon>unclassified sequences</taxon>
        <taxon>metagenomes</taxon>
        <taxon>ecological metagenomes</taxon>
    </lineage>
</organism>
<proteinExistence type="predicted"/>
<dbReference type="Gene3D" id="3.40.50.2300">
    <property type="match status" value="2"/>
</dbReference>
<evidence type="ECO:0000256" key="1">
    <source>
        <dbReference type="ARBA" id="ARBA00022729"/>
    </source>
</evidence>
<dbReference type="SUPFAM" id="SSF53822">
    <property type="entry name" value="Periplasmic binding protein-like I"/>
    <property type="match status" value="1"/>
</dbReference>
<dbReference type="PANTHER" id="PTHR30483:SF6">
    <property type="entry name" value="PERIPLASMIC BINDING PROTEIN OF ABC TRANSPORTER FOR NATURAL AMINO ACIDS"/>
    <property type="match status" value="1"/>
</dbReference>
<evidence type="ECO:0000259" key="2">
    <source>
        <dbReference type="Pfam" id="PF13458"/>
    </source>
</evidence>
<feature type="domain" description="Leucine-binding protein" evidence="2">
    <location>
        <begin position="33"/>
        <end position="356"/>
    </location>
</feature>